<dbReference type="GO" id="GO:0005829">
    <property type="term" value="C:cytosol"/>
    <property type="evidence" value="ECO:0007669"/>
    <property type="project" value="TreeGrafter"/>
</dbReference>
<dbReference type="InterPro" id="IPR015797">
    <property type="entry name" value="NUDIX_hydrolase-like_dom_sf"/>
</dbReference>
<dbReference type="PANTHER" id="PTHR11839">
    <property type="entry name" value="UDP/ADP-SUGAR PYROPHOSPHATASE"/>
    <property type="match status" value="1"/>
</dbReference>
<evidence type="ECO:0000313" key="4">
    <source>
        <dbReference type="EMBL" id="TXG91271.1"/>
    </source>
</evidence>
<dbReference type="GO" id="GO:0019693">
    <property type="term" value="P:ribose phosphate metabolic process"/>
    <property type="evidence" value="ECO:0007669"/>
    <property type="project" value="TreeGrafter"/>
</dbReference>
<sequence length="217" mass="23925">MSTPGEHDFEVLTSETVYSGAILALRLDRIAMPGGRTAERETVEHYGAVAIVAVDDDDRVVLVHQYRAPIGRRLWELPAGLLDEAGEDPLEAARRELREETGLEARDWSVLVDVASSPGFTDEAVRVFLARDLVDVGRPPAQDEEADLTLRRVAARETVEMSLAGEIVNATAVAGLMAYAAARDLDPGRLRSPNAPWRDRPTRFARRREAERDPDGD</sequence>
<evidence type="ECO:0000313" key="5">
    <source>
        <dbReference type="Proteomes" id="UP000471120"/>
    </source>
</evidence>
<keyword evidence="1 4" id="KW-0378">Hydrolase</keyword>
<dbReference type="Gene3D" id="3.90.79.10">
    <property type="entry name" value="Nucleoside Triphosphate Pyrophosphohydrolase"/>
    <property type="match status" value="1"/>
</dbReference>
<protein>
    <submittedName>
        <fullName evidence="4">NUDIX hydrolase</fullName>
    </submittedName>
</protein>
<dbReference type="InterPro" id="IPR000086">
    <property type="entry name" value="NUDIX_hydrolase_dom"/>
</dbReference>
<feature type="compositionally biased region" description="Basic and acidic residues" evidence="2">
    <location>
        <begin position="197"/>
        <end position="217"/>
    </location>
</feature>
<reference evidence="4 5" key="1">
    <citation type="submission" date="2018-07" db="EMBL/GenBank/DDBJ databases">
        <title>Genome sequence of Rhodococcus rhodnii ATCC 35071 from Rhodnius prolixus.</title>
        <authorList>
            <person name="Patel V."/>
            <person name="Vogel K.J."/>
        </authorList>
    </citation>
    <scope>NUCLEOTIDE SEQUENCE [LARGE SCALE GENOMIC DNA]</scope>
    <source>
        <strain evidence="4 5">ATCC 35071</strain>
    </source>
</reference>
<proteinExistence type="predicted"/>
<dbReference type="EMBL" id="QRCM01000001">
    <property type="protein sequence ID" value="TXG91271.1"/>
    <property type="molecule type" value="Genomic_DNA"/>
</dbReference>
<dbReference type="PROSITE" id="PS51462">
    <property type="entry name" value="NUDIX"/>
    <property type="match status" value="1"/>
</dbReference>
<accession>A0A6P2CHQ5</accession>
<comment type="caution">
    <text evidence="4">The sequence shown here is derived from an EMBL/GenBank/DDBJ whole genome shotgun (WGS) entry which is preliminary data.</text>
</comment>
<dbReference type="PANTHER" id="PTHR11839:SF31">
    <property type="entry name" value="ADP-RIBOSE PYROPHOSPHATASE"/>
    <property type="match status" value="1"/>
</dbReference>
<evidence type="ECO:0000256" key="1">
    <source>
        <dbReference type="ARBA" id="ARBA00022801"/>
    </source>
</evidence>
<evidence type="ECO:0000256" key="2">
    <source>
        <dbReference type="SAM" id="MobiDB-lite"/>
    </source>
</evidence>
<dbReference type="Proteomes" id="UP000471120">
    <property type="component" value="Unassembled WGS sequence"/>
</dbReference>
<dbReference type="SUPFAM" id="SSF55811">
    <property type="entry name" value="Nudix"/>
    <property type="match status" value="1"/>
</dbReference>
<gene>
    <name evidence="4" type="ORF">DW322_14950</name>
</gene>
<evidence type="ECO:0000259" key="3">
    <source>
        <dbReference type="PROSITE" id="PS51462"/>
    </source>
</evidence>
<dbReference type="GO" id="GO:0006753">
    <property type="term" value="P:nucleoside phosphate metabolic process"/>
    <property type="evidence" value="ECO:0007669"/>
    <property type="project" value="TreeGrafter"/>
</dbReference>
<feature type="region of interest" description="Disordered" evidence="2">
    <location>
        <begin position="185"/>
        <end position="217"/>
    </location>
</feature>
<dbReference type="AlphaFoldDB" id="A0A6P2CHQ5"/>
<name>A0A6P2CHQ5_9NOCA</name>
<dbReference type="GO" id="GO:0016787">
    <property type="term" value="F:hydrolase activity"/>
    <property type="evidence" value="ECO:0007669"/>
    <property type="project" value="UniProtKB-KW"/>
</dbReference>
<dbReference type="RefSeq" id="WP_010836376.1">
    <property type="nucleotide sequence ID" value="NZ_QRCM01000001.1"/>
</dbReference>
<dbReference type="Pfam" id="PF00293">
    <property type="entry name" value="NUDIX"/>
    <property type="match status" value="1"/>
</dbReference>
<feature type="domain" description="Nudix hydrolase" evidence="3">
    <location>
        <begin position="44"/>
        <end position="175"/>
    </location>
</feature>
<organism evidence="4 5">
    <name type="scientific">Rhodococcus rhodnii</name>
    <dbReference type="NCBI Taxonomy" id="38312"/>
    <lineage>
        <taxon>Bacteria</taxon>
        <taxon>Bacillati</taxon>
        <taxon>Actinomycetota</taxon>
        <taxon>Actinomycetes</taxon>
        <taxon>Mycobacteriales</taxon>
        <taxon>Nocardiaceae</taxon>
        <taxon>Rhodococcus</taxon>
    </lineage>
</organism>